<evidence type="ECO:0000256" key="10">
    <source>
        <dbReference type="ARBA" id="ARBA00023157"/>
    </source>
</evidence>
<dbReference type="FunFam" id="1.20.58.1040:FF:000001">
    <property type="entry name" value="Glucan endo-1,3-beta-glucosidase 4"/>
    <property type="match status" value="2"/>
</dbReference>
<evidence type="ECO:0000256" key="1">
    <source>
        <dbReference type="ARBA" id="ARBA00000382"/>
    </source>
</evidence>
<evidence type="ECO:0000256" key="15">
    <source>
        <dbReference type="SAM" id="MobiDB-lite"/>
    </source>
</evidence>
<dbReference type="RefSeq" id="XP_003572424.1">
    <property type="nucleotide sequence ID" value="XM_003572376.2"/>
</dbReference>
<reference evidence="18 19" key="1">
    <citation type="journal article" date="2010" name="Nature">
        <title>Genome sequencing and analysis of the model grass Brachypodium distachyon.</title>
        <authorList>
            <consortium name="International Brachypodium Initiative"/>
        </authorList>
    </citation>
    <scope>NUCLEOTIDE SEQUENCE [LARGE SCALE GENOMIC DNA]</scope>
    <source>
        <strain evidence="18 19">Bd21</strain>
    </source>
</reference>
<dbReference type="STRING" id="15368.I1I8T4"/>
<dbReference type="SUPFAM" id="SSF51445">
    <property type="entry name" value="(Trans)glycosidases"/>
    <property type="match status" value="1"/>
</dbReference>
<feature type="compositionally biased region" description="Pro residues" evidence="15">
    <location>
        <begin position="373"/>
        <end position="391"/>
    </location>
</feature>
<keyword evidence="10" id="KW-1015">Disulfide bond</keyword>
<keyword evidence="6" id="KW-0336">GPI-anchor</keyword>
<gene>
    <name evidence="19" type="primary">LOC100830836</name>
    <name evidence="18" type="ORF">BRADI_3g40907v3</name>
</gene>
<dbReference type="GO" id="GO:0009506">
    <property type="term" value="C:plasmodesma"/>
    <property type="evidence" value="ECO:0007669"/>
    <property type="project" value="UniProtKB-ARBA"/>
</dbReference>
<dbReference type="Pfam" id="PF07983">
    <property type="entry name" value="X8"/>
    <property type="match status" value="2"/>
</dbReference>
<keyword evidence="8 14" id="KW-0378">Hydrolase</keyword>
<evidence type="ECO:0000256" key="7">
    <source>
        <dbReference type="ARBA" id="ARBA00022729"/>
    </source>
</evidence>
<keyword evidence="9" id="KW-0472">Membrane</keyword>
<evidence type="ECO:0000256" key="3">
    <source>
        <dbReference type="ARBA" id="ARBA00008773"/>
    </source>
</evidence>
<feature type="region of interest" description="Disordered" evidence="15">
    <location>
        <begin position="472"/>
        <end position="493"/>
    </location>
</feature>
<dbReference type="Gene3D" id="1.20.58.1040">
    <property type="match status" value="2"/>
</dbReference>
<dbReference type="Proteomes" id="UP000008810">
    <property type="component" value="Chromosome 3"/>
</dbReference>
<dbReference type="eggNOG" id="ENOG502QRGZ">
    <property type="taxonomic scope" value="Eukaryota"/>
</dbReference>
<evidence type="ECO:0000256" key="4">
    <source>
        <dbReference type="ARBA" id="ARBA00012780"/>
    </source>
</evidence>
<proteinExistence type="inferred from homology"/>
<dbReference type="OMA" id="TIKNPSH"/>
<dbReference type="AlphaFoldDB" id="I1I8T4"/>
<feature type="chain" id="PRO_5003643728" description="glucan endo-1,3-beta-D-glucosidase" evidence="16">
    <location>
        <begin position="29"/>
        <end position="590"/>
    </location>
</feature>
<keyword evidence="7 16" id="KW-0732">Signal</keyword>
<keyword evidence="12 14" id="KW-0326">Glycosidase</keyword>
<dbReference type="KEGG" id="bdi:100830836"/>
<evidence type="ECO:0000313" key="20">
    <source>
        <dbReference type="Proteomes" id="UP000008810"/>
    </source>
</evidence>
<evidence type="ECO:0000256" key="13">
    <source>
        <dbReference type="RuleBase" id="RU004335"/>
    </source>
</evidence>
<evidence type="ECO:0000313" key="19">
    <source>
        <dbReference type="EnsemblPlants" id="PNT68470"/>
    </source>
</evidence>
<evidence type="ECO:0000256" key="6">
    <source>
        <dbReference type="ARBA" id="ARBA00022622"/>
    </source>
</evidence>
<dbReference type="PROSITE" id="PS00587">
    <property type="entry name" value="GLYCOSYL_HYDROL_F17"/>
    <property type="match status" value="1"/>
</dbReference>
<dbReference type="Pfam" id="PF00332">
    <property type="entry name" value="Glyco_hydro_17"/>
    <property type="match status" value="1"/>
</dbReference>
<feature type="signal peptide" evidence="16">
    <location>
        <begin position="1"/>
        <end position="28"/>
    </location>
</feature>
<feature type="domain" description="X8" evidence="17">
    <location>
        <begin position="396"/>
        <end position="481"/>
    </location>
</feature>
<dbReference type="HOGENOM" id="CLU_024953_3_4_1"/>
<feature type="domain" description="X8" evidence="17">
    <location>
        <begin position="500"/>
        <end position="585"/>
    </location>
</feature>
<evidence type="ECO:0000256" key="11">
    <source>
        <dbReference type="ARBA" id="ARBA00023180"/>
    </source>
</evidence>
<evidence type="ECO:0000256" key="2">
    <source>
        <dbReference type="ARBA" id="ARBA00004609"/>
    </source>
</evidence>
<name>I1I8T4_BRADI</name>
<keyword evidence="11" id="KW-0325">Glycoprotein</keyword>
<dbReference type="PANTHER" id="PTHR32227">
    <property type="entry name" value="GLUCAN ENDO-1,3-BETA-GLUCOSIDASE BG1-RELATED-RELATED"/>
    <property type="match status" value="1"/>
</dbReference>
<feature type="region of interest" description="Disordered" evidence="15">
    <location>
        <begin position="368"/>
        <end position="395"/>
    </location>
</feature>
<dbReference type="OrthoDB" id="941679at2759"/>
<comment type="similarity">
    <text evidence="3 13">Belongs to the glycosyl hydrolase 17 family.</text>
</comment>
<evidence type="ECO:0000259" key="17">
    <source>
        <dbReference type="SMART" id="SM00768"/>
    </source>
</evidence>
<reference evidence="19" key="3">
    <citation type="submission" date="2018-08" db="UniProtKB">
        <authorList>
            <consortium name="EnsemblPlants"/>
        </authorList>
    </citation>
    <scope>IDENTIFICATION</scope>
    <source>
        <strain evidence="19">cv. Bd21</strain>
    </source>
</reference>
<comment type="catalytic activity">
    <reaction evidence="1">
        <text>Hydrolysis of (1-&gt;3)-beta-D-glucosidic linkages in (1-&gt;3)-beta-D-glucans.</text>
        <dbReference type="EC" id="3.2.1.39"/>
    </reaction>
</comment>
<keyword evidence="6" id="KW-0449">Lipoprotein</keyword>
<protein>
    <recommendedName>
        <fullName evidence="4">glucan endo-1,3-beta-D-glucosidase</fullName>
        <ecNumber evidence="4">3.2.1.39</ecNumber>
    </recommendedName>
</protein>
<keyword evidence="5" id="KW-1003">Cell membrane</keyword>
<dbReference type="GeneID" id="100830836"/>
<evidence type="ECO:0000256" key="5">
    <source>
        <dbReference type="ARBA" id="ARBA00022475"/>
    </source>
</evidence>
<dbReference type="EnsemblPlants" id="PNT68470">
    <property type="protein sequence ID" value="PNT68470"/>
    <property type="gene ID" value="BRADI_3g40907v3"/>
</dbReference>
<evidence type="ECO:0000313" key="18">
    <source>
        <dbReference type="EMBL" id="PNT68470.1"/>
    </source>
</evidence>
<evidence type="ECO:0000256" key="12">
    <source>
        <dbReference type="ARBA" id="ARBA00023295"/>
    </source>
</evidence>
<dbReference type="InterPro" id="IPR000490">
    <property type="entry name" value="Glyco_hydro_17"/>
</dbReference>
<evidence type="ECO:0000256" key="8">
    <source>
        <dbReference type="ARBA" id="ARBA00022801"/>
    </source>
</evidence>
<keyword evidence="20" id="KW-1185">Reference proteome</keyword>
<accession>I1I8T4</accession>
<dbReference type="GO" id="GO:0005975">
    <property type="term" value="P:carbohydrate metabolic process"/>
    <property type="evidence" value="ECO:0007669"/>
    <property type="project" value="InterPro"/>
</dbReference>
<dbReference type="FunFam" id="3.20.20.80:FF:000005">
    <property type="entry name" value="Glucan endo-1,3-beta-glucosidase 14"/>
    <property type="match status" value="1"/>
</dbReference>
<dbReference type="GO" id="GO:0005886">
    <property type="term" value="C:plasma membrane"/>
    <property type="evidence" value="ECO:0000318"/>
    <property type="project" value="GO_Central"/>
</dbReference>
<dbReference type="EC" id="3.2.1.39" evidence="4"/>
<dbReference type="InterPro" id="IPR044965">
    <property type="entry name" value="Glyco_hydro_17_plant"/>
</dbReference>
<dbReference type="EMBL" id="CM000882">
    <property type="protein sequence ID" value="PNT68470.1"/>
    <property type="molecule type" value="Genomic_DNA"/>
</dbReference>
<reference evidence="18" key="2">
    <citation type="submission" date="2017-06" db="EMBL/GenBank/DDBJ databases">
        <title>WGS assembly of Brachypodium distachyon.</title>
        <authorList>
            <consortium name="The International Brachypodium Initiative"/>
            <person name="Lucas S."/>
            <person name="Harmon-Smith M."/>
            <person name="Lail K."/>
            <person name="Tice H."/>
            <person name="Grimwood J."/>
            <person name="Bruce D."/>
            <person name="Barry K."/>
            <person name="Shu S."/>
            <person name="Lindquist E."/>
            <person name="Wang M."/>
            <person name="Pitluck S."/>
            <person name="Vogel J.P."/>
            <person name="Garvin D.F."/>
            <person name="Mockler T.C."/>
            <person name="Schmutz J."/>
            <person name="Rokhsar D."/>
            <person name="Bevan M.W."/>
        </authorList>
    </citation>
    <scope>NUCLEOTIDE SEQUENCE</scope>
    <source>
        <strain evidence="18">Bd21</strain>
    </source>
</reference>
<comment type="subcellular location">
    <subcellularLocation>
        <location evidence="2">Cell membrane</location>
        <topology evidence="2">Lipid-anchor</topology>
        <topology evidence="2">GPI-anchor</topology>
    </subcellularLocation>
</comment>
<dbReference type="InterPro" id="IPR012946">
    <property type="entry name" value="X8"/>
</dbReference>
<dbReference type="GO" id="GO:0042973">
    <property type="term" value="F:glucan endo-1,3-beta-D-glucosidase activity"/>
    <property type="evidence" value="ECO:0007669"/>
    <property type="project" value="UniProtKB-EC"/>
</dbReference>
<dbReference type="Gene3D" id="3.20.20.80">
    <property type="entry name" value="Glycosidases"/>
    <property type="match status" value="1"/>
</dbReference>
<evidence type="ECO:0000256" key="16">
    <source>
        <dbReference type="SAM" id="SignalP"/>
    </source>
</evidence>
<sequence>MASSYSLLAAVLFLLAAAFSCHCNVAAAKKGHGQKGHGKRAHGLGVNYGTLGDNLPTPTRSVRLLRDAGAGAVKIYDANPEILSAFAGTGIPVSAMVPNEIIPSIAASRAAAHKWVVNNLPKPSSHGPKIVYLLVGNELLSNQAIKDSTWGAIVPAMRNLRHALRKHGMGRVKLGTPLAMDALSASYPPSSSLFRDDIELKVMRPLLRFLNLTKSYYFVDAYPYFAWAGNQDTISLDYALFQGKSGAFHVDPQTGLKYTNLLDQMLDACVAAMAKLGFGKIKMAIAETGWPNGGGPGASVGNAAIYNRNLAARMATSPGTPLRPGEKMPVFVFSLYNEDKKPGAGTERHWGLFYPNGTAVYQVDLGGRRRSYPPLPSPPPSPSPSTPPSPPAEQGLWCVLLPGKDEKAVAAALNYACGQGSGTCAAIQPGAVCFEPNTLDAHASYAFNSYWQQFRKSGASCSFNGLATTTTTDPSHGSCKFPSSPATPPPPPPPPVELGVWCVLAPGKDEKAVEAALNYACGQGQGTCAAIQPGGACFEPNTLDAHASYAFNSYWQQFRKTGGSCSFNGLAVTTTADPSHGSCKFPSSSN</sequence>
<organism evidence="18">
    <name type="scientific">Brachypodium distachyon</name>
    <name type="common">Purple false brome</name>
    <name type="synonym">Trachynia distachya</name>
    <dbReference type="NCBI Taxonomy" id="15368"/>
    <lineage>
        <taxon>Eukaryota</taxon>
        <taxon>Viridiplantae</taxon>
        <taxon>Streptophyta</taxon>
        <taxon>Embryophyta</taxon>
        <taxon>Tracheophyta</taxon>
        <taxon>Spermatophyta</taxon>
        <taxon>Magnoliopsida</taxon>
        <taxon>Liliopsida</taxon>
        <taxon>Poales</taxon>
        <taxon>Poaceae</taxon>
        <taxon>BOP clade</taxon>
        <taxon>Pooideae</taxon>
        <taxon>Stipodae</taxon>
        <taxon>Brachypodieae</taxon>
        <taxon>Brachypodium</taxon>
    </lineage>
</organism>
<dbReference type="GO" id="GO:0098552">
    <property type="term" value="C:side of membrane"/>
    <property type="evidence" value="ECO:0007669"/>
    <property type="project" value="UniProtKB-KW"/>
</dbReference>
<dbReference type="SMART" id="SM00768">
    <property type="entry name" value="X8"/>
    <property type="match status" value="2"/>
</dbReference>
<evidence type="ECO:0000256" key="14">
    <source>
        <dbReference type="RuleBase" id="RU004336"/>
    </source>
</evidence>
<dbReference type="Gramene" id="PNT68470">
    <property type="protein sequence ID" value="PNT68470"/>
    <property type="gene ID" value="BRADI_3g40907v3"/>
</dbReference>
<evidence type="ECO:0000256" key="9">
    <source>
        <dbReference type="ARBA" id="ARBA00023136"/>
    </source>
</evidence>
<dbReference type="InterPro" id="IPR017853">
    <property type="entry name" value="GH"/>
</dbReference>